<keyword evidence="6" id="KW-1185">Reference proteome</keyword>
<dbReference type="InterPro" id="IPR018062">
    <property type="entry name" value="HTH_AraC-typ_CS"/>
</dbReference>
<organism evidence="5 6">
    <name type="scientific">Chitinophaga agrisoli</name>
    <dbReference type="NCBI Taxonomy" id="2607653"/>
    <lineage>
        <taxon>Bacteria</taxon>
        <taxon>Pseudomonadati</taxon>
        <taxon>Bacteroidota</taxon>
        <taxon>Chitinophagia</taxon>
        <taxon>Chitinophagales</taxon>
        <taxon>Chitinophagaceae</taxon>
        <taxon>Chitinophaga</taxon>
    </lineage>
</organism>
<dbReference type="Proteomes" id="UP000324611">
    <property type="component" value="Unassembled WGS sequence"/>
</dbReference>
<gene>
    <name evidence="5" type="ORF">F0L74_31410</name>
</gene>
<keyword evidence="2" id="KW-0238">DNA-binding</keyword>
<dbReference type="Pfam" id="PF12833">
    <property type="entry name" value="HTH_18"/>
    <property type="match status" value="1"/>
</dbReference>
<accession>A0A5B2VQK8</accession>
<evidence type="ECO:0000313" key="6">
    <source>
        <dbReference type="Proteomes" id="UP000324611"/>
    </source>
</evidence>
<reference evidence="5 6" key="2">
    <citation type="submission" date="2019-09" db="EMBL/GenBank/DDBJ databases">
        <authorList>
            <person name="Jin C."/>
        </authorList>
    </citation>
    <scope>NUCLEOTIDE SEQUENCE [LARGE SCALE GENOMIC DNA]</scope>
    <source>
        <strain evidence="5 6">BN140078</strain>
    </source>
</reference>
<evidence type="ECO:0000259" key="4">
    <source>
        <dbReference type="PROSITE" id="PS01124"/>
    </source>
</evidence>
<dbReference type="SMART" id="SM00342">
    <property type="entry name" value="HTH_ARAC"/>
    <property type="match status" value="1"/>
</dbReference>
<protein>
    <submittedName>
        <fullName evidence="5">Helix-turn-helix transcriptional regulator</fullName>
    </submittedName>
</protein>
<comment type="caution">
    <text evidence="5">The sequence shown here is derived from an EMBL/GenBank/DDBJ whole genome shotgun (WGS) entry which is preliminary data.</text>
</comment>
<dbReference type="PROSITE" id="PS00041">
    <property type="entry name" value="HTH_ARAC_FAMILY_1"/>
    <property type="match status" value="1"/>
</dbReference>
<dbReference type="Gene3D" id="1.10.10.60">
    <property type="entry name" value="Homeodomain-like"/>
    <property type="match status" value="1"/>
</dbReference>
<keyword evidence="3" id="KW-0804">Transcription</keyword>
<reference evidence="5 6" key="1">
    <citation type="submission" date="2019-09" db="EMBL/GenBank/DDBJ databases">
        <title>Chitinophaga ginsengihumi sp. nov., isolated from soil of ginseng rhizosphere.</title>
        <authorList>
            <person name="Lee J."/>
        </authorList>
    </citation>
    <scope>NUCLEOTIDE SEQUENCE [LARGE SCALE GENOMIC DNA]</scope>
    <source>
        <strain evidence="5 6">BN140078</strain>
    </source>
</reference>
<dbReference type="InterPro" id="IPR053142">
    <property type="entry name" value="PchR_regulatory_protein"/>
</dbReference>
<feature type="domain" description="HTH araC/xylS-type" evidence="4">
    <location>
        <begin position="226"/>
        <end position="323"/>
    </location>
</feature>
<evidence type="ECO:0000256" key="3">
    <source>
        <dbReference type="ARBA" id="ARBA00023163"/>
    </source>
</evidence>
<dbReference type="InterPro" id="IPR018060">
    <property type="entry name" value="HTH_AraC"/>
</dbReference>
<dbReference type="InterPro" id="IPR009057">
    <property type="entry name" value="Homeodomain-like_sf"/>
</dbReference>
<dbReference type="GO" id="GO:0003700">
    <property type="term" value="F:DNA-binding transcription factor activity"/>
    <property type="evidence" value="ECO:0007669"/>
    <property type="project" value="InterPro"/>
</dbReference>
<evidence type="ECO:0000256" key="2">
    <source>
        <dbReference type="ARBA" id="ARBA00023125"/>
    </source>
</evidence>
<keyword evidence="1" id="KW-0805">Transcription regulation</keyword>
<dbReference type="PROSITE" id="PS01124">
    <property type="entry name" value="HTH_ARAC_FAMILY_2"/>
    <property type="match status" value="1"/>
</dbReference>
<sequence length="331" mass="37722">MKYSFPDVPAHLVSVAHAIPVQYKNYQYPFTQGHLLTAPAAVILEQQITLKGCVVSHHWMFVKAPVKLLLQADSQGFTLHCMLQGSTDCRFNGKEKFRLYQGQYNLLQLQQGSHVIHLNPGIYASWATDSPYELLTEMAHGSVHARDLLQHPQYRAEGTGTAKPFSGIMWNKLYQLIEEINQSTPGKTTTEMQLYGKLLEIQAMVLEDLDNAAGTTYRDANSKLFETIRVFLSNHLDARPDLAQLARCFCMSQSKLKQGFKKYYATTVWSYHHQQRMERSMQLLLHTSKSVANIAAELGYMPTNFARDFKKFYGYSPRSHRSNGVSFAEKE</sequence>
<dbReference type="RefSeq" id="WP_149841833.1">
    <property type="nucleotide sequence ID" value="NZ_VUOC01000004.1"/>
</dbReference>
<evidence type="ECO:0000256" key="1">
    <source>
        <dbReference type="ARBA" id="ARBA00023015"/>
    </source>
</evidence>
<dbReference type="SUPFAM" id="SSF46689">
    <property type="entry name" value="Homeodomain-like"/>
    <property type="match status" value="2"/>
</dbReference>
<dbReference type="EMBL" id="VUOC01000004">
    <property type="protein sequence ID" value="KAA2240656.1"/>
    <property type="molecule type" value="Genomic_DNA"/>
</dbReference>
<dbReference type="PANTHER" id="PTHR47893">
    <property type="entry name" value="REGULATORY PROTEIN PCHR"/>
    <property type="match status" value="1"/>
</dbReference>
<name>A0A5B2VQK8_9BACT</name>
<evidence type="ECO:0000313" key="5">
    <source>
        <dbReference type="EMBL" id="KAA2240656.1"/>
    </source>
</evidence>
<dbReference type="PANTHER" id="PTHR47893:SF1">
    <property type="entry name" value="REGULATORY PROTEIN PCHR"/>
    <property type="match status" value="1"/>
</dbReference>
<proteinExistence type="predicted"/>
<dbReference type="AlphaFoldDB" id="A0A5B2VQK8"/>
<dbReference type="GO" id="GO:0043565">
    <property type="term" value="F:sequence-specific DNA binding"/>
    <property type="evidence" value="ECO:0007669"/>
    <property type="project" value="InterPro"/>
</dbReference>